<protein>
    <submittedName>
        <fullName evidence="1">Uncharacterized protein</fullName>
    </submittedName>
</protein>
<gene>
    <name evidence="1" type="ordered locus">SPO0085</name>
</gene>
<proteinExistence type="predicted"/>
<dbReference type="AlphaFoldDB" id="Q5LWP4"/>
<dbReference type="EMBL" id="CP000031">
    <property type="protein sequence ID" value="AAV93416.1"/>
    <property type="molecule type" value="Genomic_DNA"/>
</dbReference>
<dbReference type="Proteomes" id="UP000001023">
    <property type="component" value="Chromosome"/>
</dbReference>
<dbReference type="eggNOG" id="ENOG5031C6X">
    <property type="taxonomic scope" value="Bacteria"/>
</dbReference>
<reference evidence="1 2" key="1">
    <citation type="journal article" date="2004" name="Nature">
        <title>Genome sequence of Silicibacter pomeroyi reveals adaptations to the marine environment.</title>
        <authorList>
            <person name="Moran M.A."/>
            <person name="Buchan A."/>
            <person name="Gonzalez J.M."/>
            <person name="Heidelberg J.F."/>
            <person name="Whitman W.B."/>
            <person name="Kiene R.P."/>
            <person name="Henriksen J.R."/>
            <person name="King G.M."/>
            <person name="Belas R."/>
            <person name="Fuqua C."/>
            <person name="Brinkac L."/>
            <person name="Lewis M."/>
            <person name="Johri S."/>
            <person name="Weaver B."/>
            <person name="Pai G."/>
            <person name="Eisen J.A."/>
            <person name="Rahe E."/>
            <person name="Sheldon W.M."/>
            <person name="Ye W."/>
            <person name="Miller T.R."/>
            <person name="Carlton J."/>
            <person name="Rasko D.A."/>
            <person name="Paulsen I.T."/>
            <person name="Ren Q."/>
            <person name="Daugherty S.C."/>
            <person name="Deboy R.T."/>
            <person name="Dodson R.J."/>
            <person name="Durkin A.S."/>
            <person name="Madupu R."/>
            <person name="Nelson W.C."/>
            <person name="Sullivan S.A."/>
            <person name="Rosovitz M.J."/>
            <person name="Haft D.H."/>
            <person name="Selengut J."/>
            <person name="Ward N."/>
        </authorList>
    </citation>
    <scope>NUCLEOTIDE SEQUENCE [LARGE SCALE GENOMIC DNA]</scope>
    <source>
        <strain evidence="2">ATCC 700808 / DSM 15171 / DSS-3</strain>
    </source>
</reference>
<dbReference type="PaxDb" id="246200-SPO0085"/>
<sequence>MDAMTQHYDAMPQMGPSNDYHLLPVTEKQLRFARSIAARASLDIPIEAQRDRRMLSAWISAHRAPESSPFDRYPSGKQVAYAERIARAKRRAVPSECFHDKAAMSAWIDRNK</sequence>
<dbReference type="HOGENOM" id="CLU_2328637_0_0_5"/>
<dbReference type="STRING" id="246200.SPO0085"/>
<dbReference type="KEGG" id="sil:SPO0085"/>
<reference evidence="1 2" key="2">
    <citation type="journal article" date="2014" name="Stand. Genomic Sci.">
        <title>An updated genome annotation for the model marine bacterium Ruegeria pomeroyi DSS-3.</title>
        <authorList>
            <person name="Rivers A.R."/>
            <person name="Smith C.B."/>
            <person name="Moran M.A."/>
        </authorList>
    </citation>
    <scope>GENOME REANNOTATION</scope>
    <source>
        <strain evidence="2">ATCC 700808 / DSM 15171 / DSS-3</strain>
    </source>
</reference>
<evidence type="ECO:0000313" key="2">
    <source>
        <dbReference type="Proteomes" id="UP000001023"/>
    </source>
</evidence>
<evidence type="ECO:0000313" key="1">
    <source>
        <dbReference type="EMBL" id="AAV93416.1"/>
    </source>
</evidence>
<accession>Q5LWP4</accession>
<name>Q5LWP4_RUEPO</name>
<keyword evidence="2" id="KW-1185">Reference proteome</keyword>
<organism evidence="1 2">
    <name type="scientific">Ruegeria pomeroyi (strain ATCC 700808 / DSM 15171 / DSS-3)</name>
    <name type="common">Silicibacter pomeroyi</name>
    <dbReference type="NCBI Taxonomy" id="246200"/>
    <lineage>
        <taxon>Bacteria</taxon>
        <taxon>Pseudomonadati</taxon>
        <taxon>Pseudomonadota</taxon>
        <taxon>Alphaproteobacteria</taxon>
        <taxon>Rhodobacterales</taxon>
        <taxon>Roseobacteraceae</taxon>
        <taxon>Ruegeria</taxon>
    </lineage>
</organism>